<name>A0A1H5UF27_9RHOB</name>
<evidence type="ECO:0000313" key="3">
    <source>
        <dbReference type="EMBL" id="SEF73630.1"/>
    </source>
</evidence>
<keyword evidence="1" id="KW-0812">Transmembrane</keyword>
<keyword evidence="4" id="KW-1185">Reference proteome</keyword>
<reference evidence="3 4" key="1">
    <citation type="submission" date="2016-10" db="EMBL/GenBank/DDBJ databases">
        <authorList>
            <person name="de Groot N.N."/>
        </authorList>
    </citation>
    <scope>NUCLEOTIDE SEQUENCE [LARGE SCALE GENOMIC DNA]</scope>
    <source>
        <strain evidence="3 4">DSM 26915</strain>
    </source>
</reference>
<evidence type="ECO:0000256" key="1">
    <source>
        <dbReference type="SAM" id="Phobius"/>
    </source>
</evidence>
<feature type="transmembrane region" description="Helical" evidence="1">
    <location>
        <begin position="60"/>
        <end position="81"/>
    </location>
</feature>
<dbReference type="EMBL" id="FNUZ01000001">
    <property type="protein sequence ID" value="SEF73630.1"/>
    <property type="molecule type" value="Genomic_DNA"/>
</dbReference>
<dbReference type="Proteomes" id="UP000236752">
    <property type="component" value="Unassembled WGS sequence"/>
</dbReference>
<organism evidence="3 4">
    <name type="scientific">Thalassococcus halodurans</name>
    <dbReference type="NCBI Taxonomy" id="373675"/>
    <lineage>
        <taxon>Bacteria</taxon>
        <taxon>Pseudomonadati</taxon>
        <taxon>Pseudomonadota</taxon>
        <taxon>Alphaproteobacteria</taxon>
        <taxon>Rhodobacterales</taxon>
        <taxon>Roseobacteraceae</taxon>
        <taxon>Thalassococcus</taxon>
    </lineage>
</organism>
<evidence type="ECO:0000259" key="2">
    <source>
        <dbReference type="Pfam" id="PF07331"/>
    </source>
</evidence>
<keyword evidence="1" id="KW-0472">Membrane</keyword>
<sequence>MGQLTQVTIDFETSHLLFPTIIACVLGLLGLAIVIRDRAKIATAGTYWSGIWQSMDKPRFLGTIVLTLLYFSLMVPVGDIWPNTGRGFLFCSIPFVFLTGLLFMHERTIKSILPLAVVSLVGPVFVWWLFTYPLFLTLP</sequence>
<keyword evidence="1" id="KW-1133">Transmembrane helix</keyword>
<proteinExistence type="predicted"/>
<feature type="transmembrane region" description="Helical" evidence="1">
    <location>
        <begin position="87"/>
        <end position="105"/>
    </location>
</feature>
<feature type="transmembrane region" description="Helical" evidence="1">
    <location>
        <begin position="112"/>
        <end position="130"/>
    </location>
</feature>
<dbReference type="OrthoDB" id="7855829at2"/>
<dbReference type="AlphaFoldDB" id="A0A1H5UF27"/>
<dbReference type="InterPro" id="IPR009936">
    <property type="entry name" value="DUF1468"/>
</dbReference>
<evidence type="ECO:0000313" key="4">
    <source>
        <dbReference type="Proteomes" id="UP000236752"/>
    </source>
</evidence>
<feature type="domain" description="DUF1468" evidence="2">
    <location>
        <begin position="17"/>
        <end position="139"/>
    </location>
</feature>
<gene>
    <name evidence="3" type="ORF">SAMN04488045_0986</name>
</gene>
<accession>A0A1H5UF27</accession>
<dbReference type="Pfam" id="PF07331">
    <property type="entry name" value="TctB"/>
    <property type="match status" value="1"/>
</dbReference>
<feature type="transmembrane region" description="Helical" evidence="1">
    <location>
        <begin position="16"/>
        <end position="35"/>
    </location>
</feature>
<protein>
    <submittedName>
        <fullName evidence="3">Tripartite tricarboxylate transporter TctB family protein</fullName>
    </submittedName>
</protein>